<dbReference type="Gene3D" id="1.10.357.10">
    <property type="entry name" value="Tetracycline Repressor, domain 2"/>
    <property type="match status" value="1"/>
</dbReference>
<gene>
    <name evidence="4" type="ORF">IBL26_05700</name>
</gene>
<comment type="caution">
    <text evidence="4">The sequence shown here is derived from an EMBL/GenBank/DDBJ whole genome shotgun (WGS) entry which is preliminary data.</text>
</comment>
<sequence length="210" mass="23678">MTSAAPRRSQEARSEDTQRRLLEATVALLLERGYTRLTTPDIARRAGLSRGALTHHFASKEDIVVRALGAQLEATTSGLRRFCDSRPAPTMNTDDVVDYLWPMMEQGLFYVTLEYLPEARNNPGFRAQLLPLVQDFHAALDAIWTRLSESYGVPPEQARVTMNATMCLIRGMIAQTVLRDDPAYFKQILDYWKGHLRTSLGARRPAERAA</sequence>
<dbReference type="InterPro" id="IPR001647">
    <property type="entry name" value="HTH_TetR"/>
</dbReference>
<dbReference type="PROSITE" id="PS01081">
    <property type="entry name" value="HTH_TETR_1"/>
    <property type="match status" value="1"/>
</dbReference>
<dbReference type="Proteomes" id="UP000626026">
    <property type="component" value="Unassembled WGS sequence"/>
</dbReference>
<dbReference type="SUPFAM" id="SSF46689">
    <property type="entry name" value="Homeodomain-like"/>
    <property type="match status" value="1"/>
</dbReference>
<protein>
    <submittedName>
        <fullName evidence="4">TetR/AcrR family transcriptional regulator</fullName>
    </submittedName>
</protein>
<dbReference type="PANTHER" id="PTHR30055">
    <property type="entry name" value="HTH-TYPE TRANSCRIPTIONAL REGULATOR RUTR"/>
    <property type="match status" value="1"/>
</dbReference>
<dbReference type="InterPro" id="IPR009057">
    <property type="entry name" value="Homeodomain-like_sf"/>
</dbReference>
<reference evidence="4 5" key="1">
    <citation type="journal article" date="2013" name="Int. J. Syst. Evol. Microbiol.">
        <title>Roseomonas aerophila sp. nov., isolated from air.</title>
        <authorList>
            <person name="Kim S.J."/>
            <person name="Weon H.Y."/>
            <person name="Ahn J.H."/>
            <person name="Hong S.B."/>
            <person name="Seok S.J."/>
            <person name="Whang K.S."/>
            <person name="Kwon S.W."/>
        </authorList>
    </citation>
    <scope>NUCLEOTIDE SEQUENCE [LARGE SCALE GENOMIC DNA]</scope>
    <source>
        <strain evidence="4 5">NBRC 108923</strain>
    </source>
</reference>
<dbReference type="InterPro" id="IPR023772">
    <property type="entry name" value="DNA-bd_HTH_TetR-type_CS"/>
</dbReference>
<feature type="domain" description="HTH tetR-type" evidence="3">
    <location>
        <begin position="15"/>
        <end position="75"/>
    </location>
</feature>
<evidence type="ECO:0000256" key="1">
    <source>
        <dbReference type="ARBA" id="ARBA00023125"/>
    </source>
</evidence>
<dbReference type="RefSeq" id="WP_187783491.1">
    <property type="nucleotide sequence ID" value="NZ_JACTVA010000006.1"/>
</dbReference>
<keyword evidence="1 2" id="KW-0238">DNA-binding</keyword>
<name>A0ABR7RJ27_9PROT</name>
<dbReference type="PANTHER" id="PTHR30055:SF226">
    <property type="entry name" value="HTH-TYPE TRANSCRIPTIONAL REGULATOR PKSA"/>
    <property type="match status" value="1"/>
</dbReference>
<dbReference type="InterPro" id="IPR050109">
    <property type="entry name" value="HTH-type_TetR-like_transc_reg"/>
</dbReference>
<dbReference type="EMBL" id="JACTVA010000006">
    <property type="protein sequence ID" value="MBC9206321.1"/>
    <property type="molecule type" value="Genomic_DNA"/>
</dbReference>
<dbReference type="PRINTS" id="PR00455">
    <property type="entry name" value="HTHTETR"/>
</dbReference>
<feature type="DNA-binding region" description="H-T-H motif" evidence="2">
    <location>
        <begin position="38"/>
        <end position="57"/>
    </location>
</feature>
<evidence type="ECO:0000313" key="4">
    <source>
        <dbReference type="EMBL" id="MBC9206321.1"/>
    </source>
</evidence>
<evidence type="ECO:0000256" key="2">
    <source>
        <dbReference type="PROSITE-ProRule" id="PRU00335"/>
    </source>
</evidence>
<evidence type="ECO:0000313" key="5">
    <source>
        <dbReference type="Proteomes" id="UP000626026"/>
    </source>
</evidence>
<evidence type="ECO:0000259" key="3">
    <source>
        <dbReference type="PROSITE" id="PS50977"/>
    </source>
</evidence>
<proteinExistence type="predicted"/>
<dbReference type="PROSITE" id="PS50977">
    <property type="entry name" value="HTH_TETR_2"/>
    <property type="match status" value="1"/>
</dbReference>
<organism evidence="4 5">
    <name type="scientific">Teichococcus aerophilus</name>
    <dbReference type="NCBI Taxonomy" id="1224513"/>
    <lineage>
        <taxon>Bacteria</taxon>
        <taxon>Pseudomonadati</taxon>
        <taxon>Pseudomonadota</taxon>
        <taxon>Alphaproteobacteria</taxon>
        <taxon>Acetobacterales</taxon>
        <taxon>Roseomonadaceae</taxon>
        <taxon>Roseomonas</taxon>
    </lineage>
</organism>
<accession>A0ABR7RJ27</accession>
<keyword evidence="5" id="KW-1185">Reference proteome</keyword>
<dbReference type="Pfam" id="PF00440">
    <property type="entry name" value="TetR_N"/>
    <property type="match status" value="1"/>
</dbReference>